<name>A0ABR5BVT5_9TREE</name>
<dbReference type="EMBL" id="KN848673">
    <property type="protein sequence ID" value="KIR79770.1"/>
    <property type="molecule type" value="Genomic_DNA"/>
</dbReference>
<evidence type="ECO:0000313" key="2">
    <source>
        <dbReference type="EMBL" id="KIR79770.1"/>
    </source>
</evidence>
<feature type="compositionally biased region" description="Basic and acidic residues" evidence="1">
    <location>
        <begin position="500"/>
        <end position="511"/>
    </location>
</feature>
<protein>
    <submittedName>
        <fullName evidence="2">Uncharacterized protein</fullName>
    </submittedName>
</protein>
<evidence type="ECO:0000313" key="3">
    <source>
        <dbReference type="Proteomes" id="UP000054272"/>
    </source>
</evidence>
<organism evidence="2 3">
    <name type="scientific">Cryptococcus gattii EJB2</name>
    <dbReference type="NCBI Taxonomy" id="1296103"/>
    <lineage>
        <taxon>Eukaryota</taxon>
        <taxon>Fungi</taxon>
        <taxon>Dikarya</taxon>
        <taxon>Basidiomycota</taxon>
        <taxon>Agaricomycotina</taxon>
        <taxon>Tremellomycetes</taxon>
        <taxon>Tremellales</taxon>
        <taxon>Cryptococcaceae</taxon>
        <taxon>Cryptococcus</taxon>
        <taxon>Cryptococcus gattii species complex</taxon>
    </lineage>
</organism>
<reference evidence="2 3" key="1">
    <citation type="submission" date="2015-01" db="EMBL/GenBank/DDBJ databases">
        <title>The Genome Sequence of Cryptococcus gattii EJB2.</title>
        <authorList>
            <consortium name="The Broad Institute Genomics Platform"/>
            <person name="Cuomo C."/>
            <person name="Litvintseva A."/>
            <person name="Chen Y."/>
            <person name="Heitman J."/>
            <person name="Sun S."/>
            <person name="Springer D."/>
            <person name="Dromer F."/>
            <person name="Young S."/>
            <person name="Zeng Q."/>
            <person name="Gargeya S."/>
            <person name="Abouelleil A."/>
            <person name="Alvarado L."/>
            <person name="Chapman S.B."/>
            <person name="Gainer-Dewar J."/>
            <person name="Goldberg J."/>
            <person name="Griggs A."/>
            <person name="Gujja S."/>
            <person name="Hansen M."/>
            <person name="Howarth C."/>
            <person name="Imamovic A."/>
            <person name="Larimer J."/>
            <person name="Murphy C."/>
            <person name="Naylor J."/>
            <person name="Pearson M."/>
            <person name="Priest M."/>
            <person name="Roberts A."/>
            <person name="Saif S."/>
            <person name="Shea T."/>
            <person name="Sykes S."/>
            <person name="Wortman J."/>
            <person name="Nusbaum C."/>
            <person name="Birren B."/>
        </authorList>
    </citation>
    <scope>NUCLEOTIDE SEQUENCE [LARGE SCALE GENOMIC DNA]</scope>
    <source>
        <strain evidence="2 3">EJB2</strain>
    </source>
</reference>
<feature type="compositionally biased region" description="Basic and acidic residues" evidence="1">
    <location>
        <begin position="518"/>
        <end position="552"/>
    </location>
</feature>
<dbReference type="Proteomes" id="UP000054272">
    <property type="component" value="Unassembled WGS sequence"/>
</dbReference>
<gene>
    <name evidence="2" type="ORF">I306_03231</name>
</gene>
<sequence>MSNSLNSGGRGIDGSPSDGTEAMQRATRLAALKYIQGDQPEQVTAYYLRDHHLQKTLSVISQAPVSIHSFSERVRTLNFMDSESVIHTLGYKRGEPKLTDYRDWDPSRVSLYSKTLQEQAELLCRGREYVQDILEGSATDRLQVLLEDMNTHLEETKKHKNIKWSDATCTHLDVIRRSYNLIQSHLTVNQMLPEIATKMYNDLCSLHSGASKPLTGKNKTRSRPWTDALSELRFAVSNLRSSAWNIDPDILIDIEQKADGFFTELTDRQEGPIREGHMAALTKRDLDDPTYGPPPQRFRLTRLNELESYMEAKRAEVTQMMANVDMGWKDISGSNFKWSEVTTPTVSRQSESLFVSDPVNKVKVLTFCQYGCSHQDHLLECTIPSIPSNVDYTPDLSALKPIPQVALNCLSALQQDIGSYADTLLSKQPRSKMVPSQKAKYDTAISSAMEEIVERSRTKWEEMTAQLNDSTVAPDGLDSVLMSRAASNYFTLRALLARHNEPPATNKKESRASATSVQKDREEAKKWEKNVEEWHASRRTSETIDVSNDDKTSQQLDKVATQIEAATVSGKLI</sequence>
<feature type="region of interest" description="Disordered" evidence="1">
    <location>
        <begin position="1"/>
        <end position="21"/>
    </location>
</feature>
<accession>A0ABR5BVT5</accession>
<proteinExistence type="predicted"/>
<feature type="region of interest" description="Disordered" evidence="1">
    <location>
        <begin position="500"/>
        <end position="556"/>
    </location>
</feature>
<keyword evidence="3" id="KW-1185">Reference proteome</keyword>
<evidence type="ECO:0000256" key="1">
    <source>
        <dbReference type="SAM" id="MobiDB-lite"/>
    </source>
</evidence>